<proteinExistence type="predicted"/>
<sequence>MPLHFATVCGTVSQTHGPLCKTRSGCYEKILIGNAKWELEACRGLRPYIPTRLPRDVSHDSRMRRHHDASDHGDDAFDYRVTTANNITPSLGSDPWWTWMAGTRSFRRRTIDQID</sequence>
<comment type="caution">
    <text evidence="1">The sequence shown here is derived from an EMBL/GenBank/DDBJ whole genome shotgun (WGS) entry which is preliminary data.</text>
</comment>
<keyword evidence="2" id="KW-1185">Reference proteome</keyword>
<name>A0ACB6RDV0_9PLEO</name>
<protein>
    <submittedName>
        <fullName evidence="1">Uncharacterized protein</fullName>
    </submittedName>
</protein>
<gene>
    <name evidence="1" type="ORF">BDR25DRAFT_309482</name>
</gene>
<evidence type="ECO:0000313" key="2">
    <source>
        <dbReference type="Proteomes" id="UP000799755"/>
    </source>
</evidence>
<dbReference type="EMBL" id="MU003493">
    <property type="protein sequence ID" value="KAF2477210.1"/>
    <property type="molecule type" value="Genomic_DNA"/>
</dbReference>
<organism evidence="1 2">
    <name type="scientific">Lindgomyces ingoldianus</name>
    <dbReference type="NCBI Taxonomy" id="673940"/>
    <lineage>
        <taxon>Eukaryota</taxon>
        <taxon>Fungi</taxon>
        <taxon>Dikarya</taxon>
        <taxon>Ascomycota</taxon>
        <taxon>Pezizomycotina</taxon>
        <taxon>Dothideomycetes</taxon>
        <taxon>Pleosporomycetidae</taxon>
        <taxon>Pleosporales</taxon>
        <taxon>Lindgomycetaceae</taxon>
        <taxon>Lindgomyces</taxon>
    </lineage>
</organism>
<dbReference type="Proteomes" id="UP000799755">
    <property type="component" value="Unassembled WGS sequence"/>
</dbReference>
<reference evidence="1" key="1">
    <citation type="journal article" date="2020" name="Stud. Mycol.">
        <title>101 Dothideomycetes genomes: a test case for predicting lifestyles and emergence of pathogens.</title>
        <authorList>
            <person name="Haridas S."/>
            <person name="Albert R."/>
            <person name="Binder M."/>
            <person name="Bloem J."/>
            <person name="Labutti K."/>
            <person name="Salamov A."/>
            <person name="Andreopoulos B."/>
            <person name="Baker S."/>
            <person name="Barry K."/>
            <person name="Bills G."/>
            <person name="Bluhm B."/>
            <person name="Cannon C."/>
            <person name="Castanera R."/>
            <person name="Culley D."/>
            <person name="Daum C."/>
            <person name="Ezra D."/>
            <person name="Gonzalez J."/>
            <person name="Henrissat B."/>
            <person name="Kuo A."/>
            <person name="Liang C."/>
            <person name="Lipzen A."/>
            <person name="Lutzoni F."/>
            <person name="Magnuson J."/>
            <person name="Mondo S."/>
            <person name="Nolan M."/>
            <person name="Ohm R."/>
            <person name="Pangilinan J."/>
            <person name="Park H.-J."/>
            <person name="Ramirez L."/>
            <person name="Alfaro M."/>
            <person name="Sun H."/>
            <person name="Tritt A."/>
            <person name="Yoshinaga Y."/>
            <person name="Zwiers L.-H."/>
            <person name="Turgeon B."/>
            <person name="Goodwin S."/>
            <person name="Spatafora J."/>
            <person name="Crous P."/>
            <person name="Grigoriev I."/>
        </authorList>
    </citation>
    <scope>NUCLEOTIDE SEQUENCE</scope>
    <source>
        <strain evidence="1">ATCC 200398</strain>
    </source>
</reference>
<accession>A0ACB6RDV0</accession>
<evidence type="ECO:0000313" key="1">
    <source>
        <dbReference type="EMBL" id="KAF2477210.1"/>
    </source>
</evidence>